<evidence type="ECO:0000256" key="1">
    <source>
        <dbReference type="SAM" id="SignalP"/>
    </source>
</evidence>
<dbReference type="KEGG" id="smam:Mal15_26770"/>
<name>A0A5B9MBQ2_9BACT</name>
<dbReference type="AlphaFoldDB" id="A0A5B9MBQ2"/>
<dbReference type="RefSeq" id="WP_147868136.1">
    <property type="nucleotide sequence ID" value="NZ_CP036264.1"/>
</dbReference>
<feature type="chain" id="PRO_5022793875" description="Secreted protein" evidence="1">
    <location>
        <begin position="22"/>
        <end position="341"/>
    </location>
</feature>
<keyword evidence="3" id="KW-1185">Reference proteome</keyword>
<feature type="signal peptide" evidence="1">
    <location>
        <begin position="1"/>
        <end position="21"/>
    </location>
</feature>
<reference evidence="2 3" key="1">
    <citation type="submission" date="2019-02" db="EMBL/GenBank/DDBJ databases">
        <title>Planctomycetal bacteria perform biofilm scaping via a novel small molecule.</title>
        <authorList>
            <person name="Jeske O."/>
            <person name="Boedeker C."/>
            <person name="Wiegand S."/>
            <person name="Breitling P."/>
            <person name="Kallscheuer N."/>
            <person name="Jogler M."/>
            <person name="Rohde M."/>
            <person name="Petersen J."/>
            <person name="Medema M.H."/>
            <person name="Surup F."/>
            <person name="Jogler C."/>
        </authorList>
    </citation>
    <scope>NUCLEOTIDE SEQUENCE [LARGE SCALE GENOMIC DNA]</scope>
    <source>
        <strain evidence="2 3">Mal15</strain>
    </source>
</reference>
<evidence type="ECO:0000313" key="3">
    <source>
        <dbReference type="Proteomes" id="UP000321353"/>
    </source>
</evidence>
<evidence type="ECO:0008006" key="4">
    <source>
        <dbReference type="Google" id="ProtNLM"/>
    </source>
</evidence>
<protein>
    <recommendedName>
        <fullName evidence="4">Secreted protein</fullName>
    </recommendedName>
</protein>
<gene>
    <name evidence="2" type="ORF">Mal15_26770</name>
</gene>
<sequence precursor="true">MSLRSSTLCFIYFLVSTPSLADDRKAPSTAKEIALQGLADLALLRDSTLKRYSLMIQGESQIVYDASVARPPLQINRIYKFLAADSNRGLEYLSHCKVMGPESTSRAYEHQYWVEFYKCKDEAMGRYGSASRRPYKVREANQSINDFMEKQRLTGVRISIFDTLIIHPMFVGNGDDQYGWIERTYLQKSELLEAAKVTQGDVRSKWRWKSGVHDFEIELVQGKAYDYLPVKVTFKSKDTSRPHHFGETEIKWKKHPSSGFLPSVLKMASGSPFGQKQEHHHWVLDWRIGDELPIDFFQCGLSDFRTQFTPVYDFEVDIYARPGGLILGTPWKTPEALIEED</sequence>
<organism evidence="2 3">
    <name type="scientific">Stieleria maiorica</name>
    <dbReference type="NCBI Taxonomy" id="2795974"/>
    <lineage>
        <taxon>Bacteria</taxon>
        <taxon>Pseudomonadati</taxon>
        <taxon>Planctomycetota</taxon>
        <taxon>Planctomycetia</taxon>
        <taxon>Pirellulales</taxon>
        <taxon>Pirellulaceae</taxon>
        <taxon>Stieleria</taxon>
    </lineage>
</organism>
<proteinExistence type="predicted"/>
<evidence type="ECO:0000313" key="2">
    <source>
        <dbReference type="EMBL" id="QEF98622.1"/>
    </source>
</evidence>
<dbReference type="EMBL" id="CP036264">
    <property type="protein sequence ID" value="QEF98622.1"/>
    <property type="molecule type" value="Genomic_DNA"/>
</dbReference>
<accession>A0A5B9MBQ2</accession>
<dbReference type="Proteomes" id="UP000321353">
    <property type="component" value="Chromosome"/>
</dbReference>
<keyword evidence="1" id="KW-0732">Signal</keyword>